<dbReference type="STRING" id="79883.GCA_001636495_04071"/>
<dbReference type="InterPro" id="IPR006675">
    <property type="entry name" value="HDIG_dom"/>
</dbReference>
<dbReference type="NCBIfam" id="TIGR00277">
    <property type="entry name" value="HDIG"/>
    <property type="match status" value="1"/>
</dbReference>
<dbReference type="InterPro" id="IPR003607">
    <property type="entry name" value="HD/PDEase_dom"/>
</dbReference>
<dbReference type="AlphaFoldDB" id="A0A5D4SVN4"/>
<dbReference type="Gene3D" id="2.60.120.10">
    <property type="entry name" value="Jelly Rolls"/>
    <property type="match status" value="1"/>
</dbReference>
<feature type="domain" description="HD-GYP" evidence="2">
    <location>
        <begin position="112"/>
        <end position="307"/>
    </location>
</feature>
<dbReference type="OrthoDB" id="9759601at2"/>
<organism evidence="3 4">
    <name type="scientific">Sutcliffiella horikoshii</name>
    <dbReference type="NCBI Taxonomy" id="79883"/>
    <lineage>
        <taxon>Bacteria</taxon>
        <taxon>Bacillati</taxon>
        <taxon>Bacillota</taxon>
        <taxon>Bacilli</taxon>
        <taxon>Bacillales</taxon>
        <taxon>Bacillaceae</taxon>
        <taxon>Sutcliffiella</taxon>
    </lineage>
</organism>
<dbReference type="SUPFAM" id="SSF109604">
    <property type="entry name" value="HD-domain/PDEase-like"/>
    <property type="match status" value="1"/>
</dbReference>
<accession>A0A5D4SVN4</accession>
<gene>
    <name evidence="3" type="ORF">FZC76_13000</name>
</gene>
<dbReference type="Proteomes" id="UP000322524">
    <property type="component" value="Unassembled WGS sequence"/>
</dbReference>
<evidence type="ECO:0000259" key="2">
    <source>
        <dbReference type="PROSITE" id="PS51832"/>
    </source>
</evidence>
<dbReference type="SMART" id="SM00471">
    <property type="entry name" value="HDc"/>
    <property type="match status" value="1"/>
</dbReference>
<dbReference type="Pfam" id="PF13487">
    <property type="entry name" value="HD_5"/>
    <property type="match status" value="1"/>
</dbReference>
<sequence length="308" mass="34821">MAFKIGKKGTSLEKVTFDNYDMSLLAKGNGAEVILQTIERGNIFYVYPSENEGVMEFFYILEGEILCEVDGQKINLGPKDYFTATDIEVPIHFTALSEVTYIWVITEAIFHELSTSVKALKEVVHKVESRDVYTFDHSKRVAKYSVKIAKKLKLSTDRLENLFVASILHDIGKINIPSEVLNKPAKLTEQEFSLIKKHPEDGAEMVKDLYYGETIATIIEQHHERLNGRGYPKGLQGEEIVLEARIIAVSDTFDAMTEDRAYRGAFTPEYAVDELQRLSPSQYDSEVVNALIEVLQEEGKLKETSPKA</sequence>
<dbReference type="SUPFAM" id="SSF51182">
    <property type="entry name" value="RmlC-like cupins"/>
    <property type="match status" value="1"/>
</dbReference>
<protein>
    <submittedName>
        <fullName evidence="3">HD domain-containing protein</fullName>
    </submittedName>
</protein>
<proteinExistence type="predicted"/>
<dbReference type="PROSITE" id="PS51831">
    <property type="entry name" value="HD"/>
    <property type="match status" value="1"/>
</dbReference>
<dbReference type="InterPro" id="IPR011051">
    <property type="entry name" value="RmlC_Cupin_sf"/>
</dbReference>
<comment type="caution">
    <text evidence="3">The sequence shown here is derived from an EMBL/GenBank/DDBJ whole genome shotgun (WGS) entry which is preliminary data.</text>
</comment>
<dbReference type="PANTHER" id="PTHR43155">
    <property type="entry name" value="CYCLIC DI-GMP PHOSPHODIESTERASE PA4108-RELATED"/>
    <property type="match status" value="1"/>
</dbReference>
<evidence type="ECO:0000313" key="4">
    <source>
        <dbReference type="Proteomes" id="UP000322524"/>
    </source>
</evidence>
<dbReference type="EMBL" id="VTEV01000005">
    <property type="protein sequence ID" value="TYS67497.1"/>
    <property type="molecule type" value="Genomic_DNA"/>
</dbReference>
<dbReference type="InterPro" id="IPR037522">
    <property type="entry name" value="HD_GYP_dom"/>
</dbReference>
<evidence type="ECO:0000313" key="3">
    <source>
        <dbReference type="EMBL" id="TYS67497.1"/>
    </source>
</evidence>
<dbReference type="RefSeq" id="WP_148988612.1">
    <property type="nucleotide sequence ID" value="NZ_VTEV01000005.1"/>
</dbReference>
<dbReference type="PROSITE" id="PS51832">
    <property type="entry name" value="HD_GYP"/>
    <property type="match status" value="1"/>
</dbReference>
<reference evidence="3 4" key="1">
    <citation type="submission" date="2019-08" db="EMBL/GenBank/DDBJ databases">
        <title>Bacillus genomes from the desert of Cuatro Cienegas, Coahuila.</title>
        <authorList>
            <person name="Olmedo-Alvarez G."/>
        </authorList>
    </citation>
    <scope>NUCLEOTIDE SEQUENCE [LARGE SCALE GENOMIC DNA]</scope>
    <source>
        <strain evidence="3 4">CH28_1T</strain>
    </source>
</reference>
<evidence type="ECO:0000259" key="1">
    <source>
        <dbReference type="PROSITE" id="PS51831"/>
    </source>
</evidence>
<feature type="domain" description="HD" evidence="1">
    <location>
        <begin position="134"/>
        <end position="256"/>
    </location>
</feature>
<dbReference type="CDD" id="cd00077">
    <property type="entry name" value="HDc"/>
    <property type="match status" value="1"/>
</dbReference>
<dbReference type="InterPro" id="IPR014710">
    <property type="entry name" value="RmlC-like_jellyroll"/>
</dbReference>
<dbReference type="InterPro" id="IPR006674">
    <property type="entry name" value="HD_domain"/>
</dbReference>
<name>A0A5D4SVN4_9BACI</name>
<dbReference type="Gene3D" id="1.10.3210.10">
    <property type="entry name" value="Hypothetical protein af1432"/>
    <property type="match status" value="1"/>
</dbReference>